<dbReference type="AlphaFoldDB" id="A0A6V7FL59"/>
<geneLocation type="plasmid" evidence="2 3">
    <name>CFBP498_p224</name>
</geneLocation>
<dbReference type="Pfam" id="PF19800">
    <property type="entry name" value="DUF6283"/>
    <property type="match status" value="1"/>
</dbReference>
<evidence type="ECO:0000313" key="2">
    <source>
        <dbReference type="EMBL" id="CAD0363867.1"/>
    </source>
</evidence>
<gene>
    <name evidence="2" type="ORF">CFBP498_49650</name>
</gene>
<dbReference type="InterPro" id="IPR046250">
    <property type="entry name" value="DUF6283"/>
</dbReference>
<organism evidence="2 3">
    <name type="scientific">Xanthomonas hortorum pv. vitians</name>
    <dbReference type="NCBI Taxonomy" id="83224"/>
    <lineage>
        <taxon>Bacteria</taxon>
        <taxon>Pseudomonadati</taxon>
        <taxon>Pseudomonadota</taxon>
        <taxon>Gammaproteobacteria</taxon>
        <taxon>Lysobacterales</taxon>
        <taxon>Lysobacteraceae</taxon>
        <taxon>Xanthomonas</taxon>
    </lineage>
</organism>
<evidence type="ECO:0000256" key="1">
    <source>
        <dbReference type="SAM" id="MobiDB-lite"/>
    </source>
</evidence>
<dbReference type="EMBL" id="LR828258">
    <property type="protein sequence ID" value="CAD0363869.1"/>
    <property type="molecule type" value="Genomic_DNA"/>
</dbReference>
<evidence type="ECO:0000313" key="3">
    <source>
        <dbReference type="Proteomes" id="UP000515406"/>
    </source>
</evidence>
<keyword evidence="3" id="KW-1185">Reference proteome</keyword>
<proteinExistence type="predicted"/>
<dbReference type="RefSeq" id="WP_046932401.1">
    <property type="nucleotide sequence ID" value="NZ_LR828258.1"/>
</dbReference>
<reference evidence="2 3" key="1">
    <citation type="submission" date="2020-07" db="EMBL/GenBank/DDBJ databases">
        <authorList>
            <person name="Pothier F. J."/>
        </authorList>
    </citation>
    <scope>NUCLEOTIDE SEQUENCE [LARGE SCALE GENOMIC DNA]</scope>
    <source>
        <strain evidence="2 3">CFBP 498</strain>
        <plasmid evidence="2 3">CFBP498_p224</plasmid>
    </source>
</reference>
<sequence>MTATSSRIQRVRRAGSEHQVVTVQSPKQASTRYCKRPCPDCPWRVDAVGKWPAEAFRASAETAYDMATHTFACHSAGATYPRLCAGFLLRGADHNLSVRLERMQGRVGSDVEDGGQILHASYVAMAVANGVPSNDPALQACRESYFEAQQVDLGEK</sequence>
<name>A0A6V7FL59_9XANT</name>
<dbReference type="EMBL" id="LR828258">
    <property type="protein sequence ID" value="CAD0363867.1"/>
    <property type="molecule type" value="Genomic_DNA"/>
</dbReference>
<protein>
    <submittedName>
        <fullName evidence="2">Uncharacterized protein</fullName>
    </submittedName>
</protein>
<feature type="region of interest" description="Disordered" evidence="1">
    <location>
        <begin position="1"/>
        <end position="22"/>
    </location>
</feature>
<dbReference type="Proteomes" id="UP000515406">
    <property type="component" value="Plasmid CFBP498_p224"/>
</dbReference>
<keyword evidence="2" id="KW-0614">Plasmid</keyword>
<accession>A0A6V7FL59</accession>